<dbReference type="Proteomes" id="UP000695022">
    <property type="component" value="Unplaced"/>
</dbReference>
<evidence type="ECO:0000313" key="2">
    <source>
        <dbReference type="Proteomes" id="UP000695022"/>
    </source>
</evidence>
<organism evidence="2 3">
    <name type="scientific">Priapulus caudatus</name>
    <name type="common">Priapulid worm</name>
    <dbReference type="NCBI Taxonomy" id="37621"/>
    <lineage>
        <taxon>Eukaryota</taxon>
        <taxon>Metazoa</taxon>
        <taxon>Ecdysozoa</taxon>
        <taxon>Scalidophora</taxon>
        <taxon>Priapulida</taxon>
        <taxon>Priapulimorpha</taxon>
        <taxon>Priapulimorphida</taxon>
        <taxon>Priapulidae</taxon>
        <taxon>Priapulus</taxon>
    </lineage>
</organism>
<evidence type="ECO:0000313" key="3">
    <source>
        <dbReference type="RefSeq" id="XP_014670064.1"/>
    </source>
</evidence>
<name>A0ABM1ECZ3_PRICU</name>
<feature type="domain" description="DUF5641" evidence="1">
    <location>
        <begin position="949"/>
        <end position="1031"/>
    </location>
</feature>
<evidence type="ECO:0000259" key="1">
    <source>
        <dbReference type="Pfam" id="PF18701"/>
    </source>
</evidence>
<dbReference type="InterPro" id="IPR043502">
    <property type="entry name" value="DNA/RNA_pol_sf"/>
</dbReference>
<dbReference type="RefSeq" id="XP_014670064.1">
    <property type="nucleotide sequence ID" value="XM_014814578.1"/>
</dbReference>
<dbReference type="Pfam" id="PF18701">
    <property type="entry name" value="DUF5641"/>
    <property type="match status" value="1"/>
</dbReference>
<dbReference type="PANTHER" id="PTHR47331:SF1">
    <property type="entry name" value="GAG-LIKE PROTEIN"/>
    <property type="match status" value="1"/>
</dbReference>
<dbReference type="InterPro" id="IPR008042">
    <property type="entry name" value="Retrotrans_Pao"/>
</dbReference>
<dbReference type="SUPFAM" id="SSF56672">
    <property type="entry name" value="DNA/RNA polymerases"/>
    <property type="match status" value="1"/>
</dbReference>
<dbReference type="CDD" id="cd01644">
    <property type="entry name" value="RT_pepA17"/>
    <property type="match status" value="1"/>
</dbReference>
<dbReference type="PANTHER" id="PTHR47331">
    <property type="entry name" value="PHD-TYPE DOMAIN-CONTAINING PROTEIN"/>
    <property type="match status" value="1"/>
</dbReference>
<protein>
    <submittedName>
        <fullName evidence="3">Uncharacterized protein LOC106811056</fullName>
    </submittedName>
</protein>
<gene>
    <name evidence="3" type="primary">LOC106811056</name>
</gene>
<sequence>MPIVPVKIQAKDKVVVTHAFLDSGSTASFCTTSLLDRLNMRGESTKFNLTTMSNTSERECQCVSMSVSSLDDQHFLGLTNVLAVETLPVSANDIPDQRDVDRWQHLQGVQVTSIRGAGVDLLIGNDNCSALEPQELNEQFKGYCNREFNDINIEAVEMSANDKSALSLMKDSTKMDGTHYEVGLPWKPDAPQLPNNRVLAANRLNLLGRRLSSNSDLHTKYKCYIDNLVERSFAGPVTSTQMTGKPGLTWYLPHHPVFHPQKLDKLRVVFDCSSKYRGVSLNEALYQGPDFTNSLTGVLTRFREGPIAFQADIESMFHQVHVPMDDRDAMRFLWWPGGDISKQPIDYRMNVHIFGAISSPSVCNYVLRRTATDNEGKFRQEAIDTVRKNFYVDDCLKSVLTEVDAILLIEDVHELLSKGGFRLTKFASNSRDVLASIPADERAVSLRELVAKDLPSERALGCWWDMEQDVFRYKTNVKQKPLTRRGILSVVSSIYDPLGLVAPYLLPAKFVSQDLCRLGLGWDDDIPDAYAVRWIKWLKDLPQLESMSIPRCVQPADFGRVTSKQLHHFADASERGYGAVSYLRLVNEDNDIQTALMMSKSRLAPLKTTTIPRLELSAATVAVQLDVTLRDELELTIDGSTFWTDSTTVLKYINNEESRFKTFVANRLSLIHEKTQPDQWRYVPGVLNPGDDASRGLDISTFPNDSRWSTGPEFLRKDESHWPAQESLNNVGNTHSSESDPEIKKSAFAQSVTETGPEYNAIVTAVERCSSWQKAKMVIARVKRFIACLKSAVEKRKNDGNHTVPSKSEYISVSEMREAEVLILQSVQRAHFPREMNSLERKTVKRGYVHKSSVIRKLDPVMDNGLLKVGGRLKHSNLPDSAKNPIILPHRGHLTDIIVRSSTSNFVGAERELREAILAWNQSDIEAFLLQRETEWKFNPPSGSHFGGVWERWITEYLPLLQERQKWLVPTRNLAIGDIVLVADNNVPRCSWPLGRVLDVFPGNDGRVRSVSVKTNSVNPLTRPVDKLVLLELDD</sequence>
<reference evidence="3" key="1">
    <citation type="submission" date="2025-08" db="UniProtKB">
        <authorList>
            <consortium name="RefSeq"/>
        </authorList>
    </citation>
    <scope>IDENTIFICATION</scope>
</reference>
<accession>A0ABM1ECZ3</accession>
<proteinExistence type="predicted"/>
<dbReference type="Pfam" id="PF05380">
    <property type="entry name" value="Peptidase_A17"/>
    <property type="match status" value="1"/>
</dbReference>
<dbReference type="GeneID" id="106811056"/>
<keyword evidence="2" id="KW-1185">Reference proteome</keyword>
<dbReference type="InterPro" id="IPR040676">
    <property type="entry name" value="DUF5641"/>
</dbReference>